<keyword evidence="2" id="KW-1185">Reference proteome</keyword>
<gene>
    <name evidence="1" type="ORF">KIPB_017066</name>
</gene>
<feature type="non-terminal residue" evidence="1">
    <location>
        <position position="1"/>
    </location>
</feature>
<proteinExistence type="predicted"/>
<dbReference type="Proteomes" id="UP000265618">
    <property type="component" value="Unassembled WGS sequence"/>
</dbReference>
<reference evidence="1 2" key="1">
    <citation type="journal article" date="2018" name="PLoS ONE">
        <title>The draft genome of Kipferlia bialata reveals reductive genome evolution in fornicate parasites.</title>
        <authorList>
            <person name="Tanifuji G."/>
            <person name="Takabayashi S."/>
            <person name="Kume K."/>
            <person name="Takagi M."/>
            <person name="Nakayama T."/>
            <person name="Kamikawa R."/>
            <person name="Inagaki Y."/>
            <person name="Hashimoto T."/>
        </authorList>
    </citation>
    <scope>NUCLEOTIDE SEQUENCE [LARGE SCALE GENOMIC DNA]</scope>
    <source>
        <strain evidence="1">NY0173</strain>
    </source>
</reference>
<feature type="non-terminal residue" evidence="1">
    <location>
        <position position="64"/>
    </location>
</feature>
<dbReference type="Gene3D" id="1.10.20.10">
    <property type="entry name" value="Histone, subunit A"/>
    <property type="match status" value="1"/>
</dbReference>
<comment type="caution">
    <text evidence="1">The sequence shown here is derived from an EMBL/GenBank/DDBJ whole genome shotgun (WGS) entry which is preliminary data.</text>
</comment>
<sequence>RVSKGAGPGMKLSSQFRTAAQRSTSAFVSYLTFLALDVVHEARTLNQTLMPEHLIQGAVNSGIE</sequence>
<organism evidence="1 2">
    <name type="scientific">Kipferlia bialata</name>
    <dbReference type="NCBI Taxonomy" id="797122"/>
    <lineage>
        <taxon>Eukaryota</taxon>
        <taxon>Metamonada</taxon>
        <taxon>Carpediemonas-like organisms</taxon>
        <taxon>Kipferlia</taxon>
    </lineage>
</organism>
<dbReference type="EMBL" id="BDIP01011045">
    <property type="protein sequence ID" value="GIQ92962.1"/>
    <property type="molecule type" value="Genomic_DNA"/>
</dbReference>
<protein>
    <submittedName>
        <fullName evidence="1">Uncharacterized protein</fullName>
    </submittedName>
</protein>
<evidence type="ECO:0000313" key="2">
    <source>
        <dbReference type="Proteomes" id="UP000265618"/>
    </source>
</evidence>
<evidence type="ECO:0000313" key="1">
    <source>
        <dbReference type="EMBL" id="GIQ92962.1"/>
    </source>
</evidence>
<dbReference type="InterPro" id="IPR009072">
    <property type="entry name" value="Histone-fold"/>
</dbReference>
<dbReference type="AlphaFoldDB" id="A0A9K3DDN7"/>
<accession>A0A9K3DDN7</accession>
<dbReference type="GO" id="GO:0046982">
    <property type="term" value="F:protein heterodimerization activity"/>
    <property type="evidence" value="ECO:0007669"/>
    <property type="project" value="InterPro"/>
</dbReference>
<name>A0A9K3DDN7_9EUKA</name>